<evidence type="ECO:0000313" key="1">
    <source>
        <dbReference type="EMBL" id="KKL89274.1"/>
    </source>
</evidence>
<proteinExistence type="predicted"/>
<reference evidence="1" key="1">
    <citation type="journal article" date="2015" name="Nature">
        <title>Complex archaea that bridge the gap between prokaryotes and eukaryotes.</title>
        <authorList>
            <person name="Spang A."/>
            <person name="Saw J.H."/>
            <person name="Jorgensen S.L."/>
            <person name="Zaremba-Niedzwiedzka K."/>
            <person name="Martijn J."/>
            <person name="Lind A.E."/>
            <person name="van Eijk R."/>
            <person name="Schleper C."/>
            <person name="Guy L."/>
            <person name="Ettema T.J."/>
        </authorList>
    </citation>
    <scope>NUCLEOTIDE SEQUENCE</scope>
</reference>
<sequence>MPRQVYRCPEHGEFEVETKLTEDVETMVSCPTLEYDLHGLVGACNSPSPWVPSAPNFIGGPTTGAECE</sequence>
<accession>A0A0F9FRZ4</accession>
<organism evidence="1">
    <name type="scientific">marine sediment metagenome</name>
    <dbReference type="NCBI Taxonomy" id="412755"/>
    <lineage>
        <taxon>unclassified sequences</taxon>
        <taxon>metagenomes</taxon>
        <taxon>ecological metagenomes</taxon>
    </lineage>
</organism>
<dbReference type="AlphaFoldDB" id="A0A0F9FRZ4"/>
<gene>
    <name evidence="1" type="ORF">LCGC14_1916330</name>
</gene>
<comment type="caution">
    <text evidence="1">The sequence shown here is derived from an EMBL/GenBank/DDBJ whole genome shotgun (WGS) entry which is preliminary data.</text>
</comment>
<dbReference type="EMBL" id="LAZR01020330">
    <property type="protein sequence ID" value="KKL89274.1"/>
    <property type="molecule type" value="Genomic_DNA"/>
</dbReference>
<protein>
    <submittedName>
        <fullName evidence="1">Uncharacterized protein</fullName>
    </submittedName>
</protein>
<name>A0A0F9FRZ4_9ZZZZ</name>